<name>A0ABU7X296_9ACTN</name>
<accession>A0ABU7X296</accession>
<proteinExistence type="predicted"/>
<reference evidence="2 3" key="1">
    <citation type="submission" date="2023-08" db="EMBL/GenBank/DDBJ databases">
        <authorList>
            <person name="Sharma P."/>
            <person name="Verma V."/>
            <person name="Mohan M.K."/>
            <person name="Dubey A.K."/>
        </authorList>
    </citation>
    <scope>NUCLEOTIDE SEQUENCE [LARGE SCALE GENOMIC DNA]</scope>
    <source>
        <strain evidence="2 3">ADP4</strain>
    </source>
</reference>
<dbReference type="EMBL" id="JAVFKM010000020">
    <property type="protein sequence ID" value="MEF3117544.1"/>
    <property type="molecule type" value="Genomic_DNA"/>
</dbReference>
<feature type="region of interest" description="Disordered" evidence="1">
    <location>
        <begin position="156"/>
        <end position="185"/>
    </location>
</feature>
<sequence>MDIRSAQKHTWENKIEKGFNTTDVPLEVALLISEVGEAFTAWRKNLPDFGEELADITLYTTALAQMNGIDLQAEVERKAPRWHRAPDAAASVPLEFGLLTKKIGDVLIAWRENRDTLGGELADIALRTSALAQMNGRDLYAELQHKVTKNRGRVYTRNEHGVPIRVREHTPPPQSTEGQGSPPPA</sequence>
<protein>
    <recommendedName>
        <fullName evidence="4">NTP pyrophosphohydrolase MazG putative catalytic core domain-containing protein</fullName>
    </recommendedName>
</protein>
<organism evidence="2 3">
    <name type="scientific">Streptomyces chrestomyceticus</name>
    <dbReference type="NCBI Taxonomy" id="68185"/>
    <lineage>
        <taxon>Bacteria</taxon>
        <taxon>Bacillati</taxon>
        <taxon>Actinomycetota</taxon>
        <taxon>Actinomycetes</taxon>
        <taxon>Kitasatosporales</taxon>
        <taxon>Streptomycetaceae</taxon>
        <taxon>Streptomyces</taxon>
    </lineage>
</organism>
<dbReference type="SUPFAM" id="SSF101386">
    <property type="entry name" value="all-alpha NTP pyrophosphatases"/>
    <property type="match status" value="2"/>
</dbReference>
<dbReference type="Proteomes" id="UP001348265">
    <property type="component" value="Unassembled WGS sequence"/>
</dbReference>
<gene>
    <name evidence="2" type="ORF">RB636_30670</name>
</gene>
<keyword evidence="3" id="KW-1185">Reference proteome</keyword>
<dbReference type="Gene3D" id="1.10.287.1080">
    <property type="entry name" value="MazG-like"/>
    <property type="match status" value="2"/>
</dbReference>
<comment type="caution">
    <text evidence="2">The sequence shown here is derived from an EMBL/GenBank/DDBJ whole genome shotgun (WGS) entry which is preliminary data.</text>
</comment>
<evidence type="ECO:0000313" key="3">
    <source>
        <dbReference type="Proteomes" id="UP001348265"/>
    </source>
</evidence>
<evidence type="ECO:0000313" key="2">
    <source>
        <dbReference type="EMBL" id="MEF3117544.1"/>
    </source>
</evidence>
<feature type="compositionally biased region" description="Basic and acidic residues" evidence="1">
    <location>
        <begin position="156"/>
        <end position="170"/>
    </location>
</feature>
<evidence type="ECO:0000256" key="1">
    <source>
        <dbReference type="SAM" id="MobiDB-lite"/>
    </source>
</evidence>
<dbReference type="RefSeq" id="WP_331788918.1">
    <property type="nucleotide sequence ID" value="NZ_JAVFKM010000020.1"/>
</dbReference>
<evidence type="ECO:0008006" key="4">
    <source>
        <dbReference type="Google" id="ProtNLM"/>
    </source>
</evidence>